<accession>A0A382F362</accession>
<reference evidence="2" key="1">
    <citation type="submission" date="2018-05" db="EMBL/GenBank/DDBJ databases">
        <authorList>
            <person name="Lanie J.A."/>
            <person name="Ng W.-L."/>
            <person name="Kazmierczak K.M."/>
            <person name="Andrzejewski T.M."/>
            <person name="Davidsen T.M."/>
            <person name="Wayne K.J."/>
            <person name="Tettelin H."/>
            <person name="Glass J.I."/>
            <person name="Rusch D."/>
            <person name="Podicherti R."/>
            <person name="Tsui H.-C.T."/>
            <person name="Winkler M.E."/>
        </authorList>
    </citation>
    <scope>NUCLEOTIDE SEQUENCE</scope>
</reference>
<dbReference type="AlphaFoldDB" id="A0A382F362"/>
<dbReference type="GO" id="GO:0042910">
    <property type="term" value="F:xenobiotic transmembrane transporter activity"/>
    <property type="evidence" value="ECO:0007669"/>
    <property type="project" value="TreeGrafter"/>
</dbReference>
<dbReference type="GO" id="GO:0005886">
    <property type="term" value="C:plasma membrane"/>
    <property type="evidence" value="ECO:0007669"/>
    <property type="project" value="TreeGrafter"/>
</dbReference>
<protein>
    <recommendedName>
        <fullName evidence="3">SSD domain-containing protein</fullName>
    </recommendedName>
</protein>
<dbReference type="PANTHER" id="PTHR32063:SF33">
    <property type="entry name" value="RND SUPERFAMILY EFFLUX PUMP PERMEASE COMPONENT"/>
    <property type="match status" value="1"/>
</dbReference>
<gene>
    <name evidence="2" type="ORF">METZ01_LOCUS209926</name>
</gene>
<dbReference type="SUPFAM" id="SSF82866">
    <property type="entry name" value="Multidrug efflux transporter AcrB transmembrane domain"/>
    <property type="match status" value="1"/>
</dbReference>
<dbReference type="Pfam" id="PF00873">
    <property type="entry name" value="ACR_tran"/>
    <property type="match status" value="1"/>
</dbReference>
<feature type="transmembrane region" description="Helical" evidence="1">
    <location>
        <begin position="175"/>
        <end position="201"/>
    </location>
</feature>
<keyword evidence="1" id="KW-1133">Transmembrane helix</keyword>
<dbReference type="InterPro" id="IPR001036">
    <property type="entry name" value="Acrflvin-R"/>
</dbReference>
<proteinExistence type="predicted"/>
<dbReference type="Gene3D" id="1.20.1640.10">
    <property type="entry name" value="Multidrug efflux transporter AcrB transmembrane domain"/>
    <property type="match status" value="1"/>
</dbReference>
<sequence>NKTNANEILEKFENNDLKHVLRDLPSVNYSFEGEQREQRETLSSLFKNFSLALFVVYGLLAIPFRSYLQPFIIMSAIPFGFTGAVIGHLIMGMPLTVLSIIGIVALAGVVVNDGLVMVDFINRYRREENKTVIEAALAAGPRRFRPILLTSVTTFAGLFPLLIEKSVQAKFLVPMAISLAYGVLFATLITLLLVPTSYVIIHDFQNWIKKIR</sequence>
<dbReference type="PANTHER" id="PTHR32063">
    <property type="match status" value="1"/>
</dbReference>
<feature type="transmembrane region" description="Helical" evidence="1">
    <location>
        <begin position="143"/>
        <end position="163"/>
    </location>
</feature>
<evidence type="ECO:0008006" key="3">
    <source>
        <dbReference type="Google" id="ProtNLM"/>
    </source>
</evidence>
<keyword evidence="1" id="KW-0472">Membrane</keyword>
<feature type="transmembrane region" description="Helical" evidence="1">
    <location>
        <begin position="45"/>
        <end position="64"/>
    </location>
</feature>
<keyword evidence="1" id="KW-0812">Transmembrane</keyword>
<dbReference type="EMBL" id="UINC01047603">
    <property type="protein sequence ID" value="SVB57072.1"/>
    <property type="molecule type" value="Genomic_DNA"/>
</dbReference>
<dbReference type="Gene3D" id="3.30.70.1440">
    <property type="entry name" value="Multidrug efflux transporter AcrB pore domain"/>
    <property type="match status" value="1"/>
</dbReference>
<evidence type="ECO:0000256" key="1">
    <source>
        <dbReference type="SAM" id="Phobius"/>
    </source>
</evidence>
<name>A0A382F362_9ZZZZ</name>
<feature type="transmembrane region" description="Helical" evidence="1">
    <location>
        <begin position="97"/>
        <end position="122"/>
    </location>
</feature>
<feature type="non-terminal residue" evidence="2">
    <location>
        <position position="1"/>
    </location>
</feature>
<organism evidence="2">
    <name type="scientific">marine metagenome</name>
    <dbReference type="NCBI Taxonomy" id="408172"/>
    <lineage>
        <taxon>unclassified sequences</taxon>
        <taxon>metagenomes</taxon>
        <taxon>ecological metagenomes</taxon>
    </lineage>
</organism>
<evidence type="ECO:0000313" key="2">
    <source>
        <dbReference type="EMBL" id="SVB57072.1"/>
    </source>
</evidence>